<dbReference type="Gene3D" id="2.60.40.10">
    <property type="entry name" value="Immunoglobulins"/>
    <property type="match status" value="1"/>
</dbReference>
<dbReference type="InterPro" id="IPR009057">
    <property type="entry name" value="Homeodomain-like_sf"/>
</dbReference>
<evidence type="ECO:0000256" key="6">
    <source>
        <dbReference type="ARBA" id="ARBA00023015"/>
    </source>
</evidence>
<dbReference type="FunFam" id="2.60.40.10:FF:000791">
    <property type="entry name" value="Two-component system sensor histidine kinase/response regulator"/>
    <property type="match status" value="1"/>
</dbReference>
<dbReference type="CDD" id="cd17574">
    <property type="entry name" value="REC_OmpR"/>
    <property type="match status" value="1"/>
</dbReference>
<dbReference type="Gene3D" id="1.10.10.60">
    <property type="entry name" value="Homeodomain-like"/>
    <property type="match status" value="1"/>
</dbReference>
<reference evidence="14" key="1">
    <citation type="submission" date="2016-10" db="EMBL/GenBank/DDBJ databases">
        <authorList>
            <person name="Varghese N."/>
            <person name="Submissions S."/>
        </authorList>
    </citation>
    <scope>NUCLEOTIDE SEQUENCE [LARGE SCALE GENOMIC DNA]</scope>
    <source>
        <strain evidence="14">DSM 25329</strain>
    </source>
</reference>
<protein>
    <recommendedName>
        <fullName evidence="2">histidine kinase</fullName>
        <ecNumber evidence="2">2.7.13.3</ecNumber>
    </recommendedName>
</protein>
<dbReference type="SUPFAM" id="SSF55874">
    <property type="entry name" value="ATPase domain of HSP90 chaperone/DNA topoisomerase II/histidine kinase"/>
    <property type="match status" value="1"/>
</dbReference>
<feature type="domain" description="Response regulatory" evidence="12">
    <location>
        <begin position="1046"/>
        <end position="1161"/>
    </location>
</feature>
<keyword evidence="9" id="KW-0472">Membrane</keyword>
<dbReference type="EC" id="2.7.13.3" evidence="2"/>
<evidence type="ECO:0000313" key="13">
    <source>
        <dbReference type="EMBL" id="SDE46676.1"/>
    </source>
</evidence>
<evidence type="ECO:0000256" key="2">
    <source>
        <dbReference type="ARBA" id="ARBA00012438"/>
    </source>
</evidence>
<evidence type="ECO:0000256" key="7">
    <source>
        <dbReference type="ARBA" id="ARBA00023163"/>
    </source>
</evidence>
<dbReference type="PRINTS" id="PR00344">
    <property type="entry name" value="BCTRLSENSOR"/>
</dbReference>
<accession>A0A1G7D6V7</accession>
<evidence type="ECO:0000313" key="14">
    <source>
        <dbReference type="Proteomes" id="UP000198748"/>
    </source>
</evidence>
<dbReference type="Gene3D" id="1.10.287.130">
    <property type="match status" value="1"/>
</dbReference>
<dbReference type="InterPro" id="IPR011110">
    <property type="entry name" value="Reg_prop"/>
</dbReference>
<dbReference type="InterPro" id="IPR005467">
    <property type="entry name" value="His_kinase_dom"/>
</dbReference>
<feature type="modified residue" description="4-aspartylphosphate" evidence="8">
    <location>
        <position position="1094"/>
    </location>
</feature>
<dbReference type="GO" id="GO:0043565">
    <property type="term" value="F:sequence-specific DNA binding"/>
    <property type="evidence" value="ECO:0007669"/>
    <property type="project" value="InterPro"/>
</dbReference>
<dbReference type="Gene3D" id="2.130.10.10">
    <property type="entry name" value="YVTN repeat-like/Quinoprotein amine dehydrogenase"/>
    <property type="match status" value="2"/>
</dbReference>
<dbReference type="GO" id="GO:0000155">
    <property type="term" value="F:phosphorelay sensor kinase activity"/>
    <property type="evidence" value="ECO:0007669"/>
    <property type="project" value="InterPro"/>
</dbReference>
<dbReference type="FunFam" id="3.30.565.10:FF:000006">
    <property type="entry name" value="Sensor histidine kinase WalK"/>
    <property type="match status" value="1"/>
</dbReference>
<dbReference type="SUPFAM" id="SSF52172">
    <property type="entry name" value="CheY-like"/>
    <property type="match status" value="1"/>
</dbReference>
<keyword evidence="5" id="KW-0418">Kinase</keyword>
<dbReference type="Pfam" id="PF00512">
    <property type="entry name" value="HisKA"/>
    <property type="match status" value="1"/>
</dbReference>
<dbReference type="Pfam" id="PF07494">
    <property type="entry name" value="Reg_prop"/>
    <property type="match status" value="1"/>
</dbReference>
<dbReference type="CDD" id="cd00082">
    <property type="entry name" value="HisKA"/>
    <property type="match status" value="1"/>
</dbReference>
<dbReference type="InterPro" id="IPR001789">
    <property type="entry name" value="Sig_transdc_resp-reg_receiver"/>
</dbReference>
<name>A0A1G7D6V7_9BACT</name>
<evidence type="ECO:0000256" key="5">
    <source>
        <dbReference type="ARBA" id="ARBA00022777"/>
    </source>
</evidence>
<gene>
    <name evidence="13" type="ORF">SAMN04487996_105128</name>
</gene>
<dbReference type="SMART" id="SM00388">
    <property type="entry name" value="HisKA"/>
    <property type="match status" value="1"/>
</dbReference>
<feature type="domain" description="HTH araC/xylS-type" evidence="10">
    <location>
        <begin position="1195"/>
        <end position="1294"/>
    </location>
</feature>
<dbReference type="InterPro" id="IPR011123">
    <property type="entry name" value="Y_Y_Y"/>
</dbReference>
<dbReference type="EMBL" id="FNAN01000005">
    <property type="protein sequence ID" value="SDE46676.1"/>
    <property type="molecule type" value="Genomic_DNA"/>
</dbReference>
<dbReference type="RefSeq" id="WP_090148626.1">
    <property type="nucleotide sequence ID" value="NZ_FNAN01000005.1"/>
</dbReference>
<dbReference type="SMART" id="SM00448">
    <property type="entry name" value="REC"/>
    <property type="match status" value="1"/>
</dbReference>
<evidence type="ECO:0000256" key="3">
    <source>
        <dbReference type="ARBA" id="ARBA00022553"/>
    </source>
</evidence>
<dbReference type="SUPFAM" id="SSF47384">
    <property type="entry name" value="Homodimeric domain of signal transducing histidine kinase"/>
    <property type="match status" value="1"/>
</dbReference>
<dbReference type="Pfam" id="PF07495">
    <property type="entry name" value="Y_Y_Y"/>
    <property type="match status" value="1"/>
</dbReference>
<keyword evidence="4" id="KW-0808">Transferase</keyword>
<keyword evidence="3 8" id="KW-0597">Phosphoprotein</keyword>
<dbReference type="Pfam" id="PF02518">
    <property type="entry name" value="HATPase_c"/>
    <property type="match status" value="1"/>
</dbReference>
<evidence type="ECO:0000256" key="8">
    <source>
        <dbReference type="PROSITE-ProRule" id="PRU00169"/>
    </source>
</evidence>
<dbReference type="InterPro" id="IPR004358">
    <property type="entry name" value="Sig_transdc_His_kin-like_C"/>
</dbReference>
<organism evidence="13 14">
    <name type="scientific">Dyadobacter soli</name>
    <dbReference type="NCBI Taxonomy" id="659014"/>
    <lineage>
        <taxon>Bacteria</taxon>
        <taxon>Pseudomonadati</taxon>
        <taxon>Bacteroidota</taxon>
        <taxon>Cytophagia</taxon>
        <taxon>Cytophagales</taxon>
        <taxon>Spirosomataceae</taxon>
        <taxon>Dyadobacter</taxon>
    </lineage>
</organism>
<dbReference type="Gene3D" id="3.40.50.2300">
    <property type="match status" value="1"/>
</dbReference>
<dbReference type="PROSITE" id="PS50110">
    <property type="entry name" value="RESPONSE_REGULATORY"/>
    <property type="match status" value="1"/>
</dbReference>
<evidence type="ECO:0000256" key="9">
    <source>
        <dbReference type="SAM" id="Phobius"/>
    </source>
</evidence>
<dbReference type="SMART" id="SM00387">
    <property type="entry name" value="HATPase_c"/>
    <property type="match status" value="1"/>
</dbReference>
<dbReference type="InterPro" id="IPR011006">
    <property type="entry name" value="CheY-like_superfamily"/>
</dbReference>
<feature type="domain" description="Histidine kinase" evidence="11">
    <location>
        <begin position="787"/>
        <end position="1005"/>
    </location>
</feature>
<dbReference type="Pfam" id="PF00072">
    <property type="entry name" value="Response_reg"/>
    <property type="match status" value="1"/>
</dbReference>
<dbReference type="SUPFAM" id="SSF63829">
    <property type="entry name" value="Calcium-dependent phosphotriesterase"/>
    <property type="match status" value="3"/>
</dbReference>
<dbReference type="SMART" id="SM00342">
    <property type="entry name" value="HTH_ARAC"/>
    <property type="match status" value="1"/>
</dbReference>
<dbReference type="InterPro" id="IPR036890">
    <property type="entry name" value="HATPase_C_sf"/>
</dbReference>
<feature type="transmembrane region" description="Helical" evidence="9">
    <location>
        <begin position="744"/>
        <end position="766"/>
    </location>
</feature>
<dbReference type="PANTHER" id="PTHR43547">
    <property type="entry name" value="TWO-COMPONENT HISTIDINE KINASE"/>
    <property type="match status" value="1"/>
</dbReference>
<dbReference type="SUPFAM" id="SSF46689">
    <property type="entry name" value="Homeodomain-like"/>
    <property type="match status" value="1"/>
</dbReference>
<dbReference type="InterPro" id="IPR036097">
    <property type="entry name" value="HisK_dim/P_sf"/>
</dbReference>
<dbReference type="STRING" id="659014.SAMN04487996_105128"/>
<evidence type="ECO:0000256" key="4">
    <source>
        <dbReference type="ARBA" id="ARBA00022679"/>
    </source>
</evidence>
<dbReference type="InterPro" id="IPR018060">
    <property type="entry name" value="HTH_AraC"/>
</dbReference>
<evidence type="ECO:0000259" key="10">
    <source>
        <dbReference type="PROSITE" id="PS01124"/>
    </source>
</evidence>
<dbReference type="InterPro" id="IPR013783">
    <property type="entry name" value="Ig-like_fold"/>
</dbReference>
<dbReference type="InterPro" id="IPR003661">
    <property type="entry name" value="HisK_dim/P_dom"/>
</dbReference>
<dbReference type="PROSITE" id="PS01124">
    <property type="entry name" value="HTH_ARAC_FAMILY_2"/>
    <property type="match status" value="1"/>
</dbReference>
<dbReference type="GO" id="GO:0003700">
    <property type="term" value="F:DNA-binding transcription factor activity"/>
    <property type="evidence" value="ECO:0007669"/>
    <property type="project" value="InterPro"/>
</dbReference>
<proteinExistence type="predicted"/>
<keyword evidence="14" id="KW-1185">Reference proteome</keyword>
<dbReference type="Pfam" id="PF12833">
    <property type="entry name" value="HTH_18"/>
    <property type="match status" value="1"/>
</dbReference>
<dbReference type="Proteomes" id="UP000198748">
    <property type="component" value="Unassembled WGS sequence"/>
</dbReference>
<keyword evidence="9" id="KW-1133">Transmembrane helix</keyword>
<dbReference type="InterPro" id="IPR003594">
    <property type="entry name" value="HATPase_dom"/>
</dbReference>
<keyword evidence="9" id="KW-0812">Transmembrane</keyword>
<comment type="catalytic activity">
    <reaction evidence="1">
        <text>ATP + protein L-histidine = ADP + protein N-phospho-L-histidine.</text>
        <dbReference type="EC" id="2.7.13.3"/>
    </reaction>
</comment>
<evidence type="ECO:0000256" key="1">
    <source>
        <dbReference type="ARBA" id="ARBA00000085"/>
    </source>
</evidence>
<keyword evidence="7" id="KW-0804">Transcription</keyword>
<dbReference type="InterPro" id="IPR015943">
    <property type="entry name" value="WD40/YVTN_repeat-like_dom_sf"/>
</dbReference>
<sequence>MSNARGMVQDKQGFMWFATYAGLFRYDSHTLKKYLHNSSDPHSISSDMLNAVFCDSKGDLWVGGTGGLDRYNRETDNFTHVDHNLPNTNPETNNNIYFIAEDRDRRILVGTPFGLNSIKVTKNEIKVTYILHRTFEGLDKDIFSVSQTSQGDFWAGSDNGLVHVPANGDSPRIFRFNSANKSPLINDFRTQYLDERNVIWLGPSSGGIVHFDIATKTFKPMKDFVAPDGGIPVVSCILPDGKGKLWIATHSGLALFDPVDGKAIWYKNQPGNIYSLADNLIQSMCVDRQGGIWLGTYYFGVSNFYPNAPRFLPWPFTVNGISDVRYANSWMGNSRHGKLWVIAKDQKKLHLFDPSDMQSRAFDLNLRPSSDYYYFYIDRDNTLWAAGNTVLTSVNLNSGDYHHYPIAATGSYKELEDGRVHDVLEDSENRFWLIGTFGALLFDKPTGRFKKYNSVTYAHSILEDSKQNIWIGGGDEAFVLKHGAADFEEVATDKSRGGGNFAAVWRLAEDTAGRVWAVTRQGLQSFDHASGKFRLDPKIALSKIEDIQIDKLGYFWLATEAELTRYHPDKKTLQTYGYQDGLPFNGISRPASSVKSTSGILYFTTNKGIFQFSPDQVIARSGTSRLVFTQLRLLDREIKAGDNTGLLARNLDQTRELTMRHNQNIFSISFALLSFPRSERNRYAYRLEGFDNTWTYTGNQSATYMNLPPGDYVFMVKAANGDGYWNKEPLRLKITILPPWWATWYAYLCYILLFASAVYAVTRFLWLRSSFRKENALNQVKLDFFTNVSHEIRTHLSLISGPMQKAFQHAYDGRTVEHYLGYAKNNSDRLLLLINELLDFRKIQSGSVRLQVQEHDVTKMMKSVMAAFEHTAKEKGIETVLVCPDTAVLLWMDMAQMQKVFYNLLSNAYKFTPEGGRVAVRIVEISNEVNITVEDNGKGIQEAHLRKLFTYYYQADSEKPGYGIGLALSKSIVEQHSGELTAESRLATESMLGYTKLTIRMLRENRHFSPDQIVSKRGDYIASTLSETTAMLPTVYDGVFAKKANTILIIEDNDQLRLFIRELFEAEFNTLEAENGLRGLQLANEHLPDIVLSDIMMPDMNGLQVCGHLKENIATSHIPVVLLTARAQNQQIIEGLATGADDYLIKPFDPRILELKIGNLIRQRDDLKKRYQQSVLMDQQGSERIARDKNEEFIGKLSSLVKRNISDRDFGVNELAMQIGMSVSALYRKLKSLTGMTINEFVKIIRFNEAKKLLDSGVYNVSEVSIMIGFEDSKYFSTEFKKIFGKTPIETKRGR</sequence>
<keyword evidence="6" id="KW-0805">Transcription regulation</keyword>
<evidence type="ECO:0000259" key="12">
    <source>
        <dbReference type="PROSITE" id="PS50110"/>
    </source>
</evidence>
<dbReference type="PROSITE" id="PS50109">
    <property type="entry name" value="HIS_KIN"/>
    <property type="match status" value="1"/>
</dbReference>
<dbReference type="Gene3D" id="3.30.565.10">
    <property type="entry name" value="Histidine kinase-like ATPase, C-terminal domain"/>
    <property type="match status" value="1"/>
</dbReference>
<dbReference type="PANTHER" id="PTHR43547:SF2">
    <property type="entry name" value="HYBRID SIGNAL TRANSDUCTION HISTIDINE KINASE C"/>
    <property type="match status" value="1"/>
</dbReference>
<evidence type="ECO:0000259" key="11">
    <source>
        <dbReference type="PROSITE" id="PS50109"/>
    </source>
</evidence>
<dbReference type="OrthoDB" id="905544at2"/>